<keyword evidence="6" id="KW-1185">Reference proteome</keyword>
<dbReference type="GO" id="GO:0005524">
    <property type="term" value="F:ATP binding"/>
    <property type="evidence" value="ECO:0007669"/>
    <property type="project" value="UniProtKB-KW"/>
</dbReference>
<dbReference type="EMBL" id="RCDB01000003">
    <property type="protein sequence ID" value="RLK47907.1"/>
    <property type="molecule type" value="Genomic_DNA"/>
</dbReference>
<name>A0A498BYQ3_9MICO</name>
<protein>
    <submittedName>
        <fullName evidence="5">Amino acid/amide ABC transporter ATP-binding protein 1 (HAAT family)</fullName>
    </submittedName>
</protein>
<dbReference type="Proteomes" id="UP000273158">
    <property type="component" value="Unassembled WGS sequence"/>
</dbReference>
<dbReference type="Pfam" id="PF00005">
    <property type="entry name" value="ABC_tran"/>
    <property type="match status" value="1"/>
</dbReference>
<dbReference type="GO" id="GO:0005886">
    <property type="term" value="C:plasma membrane"/>
    <property type="evidence" value="ECO:0007669"/>
    <property type="project" value="TreeGrafter"/>
</dbReference>
<evidence type="ECO:0000256" key="3">
    <source>
        <dbReference type="ARBA" id="ARBA00022840"/>
    </source>
</evidence>
<gene>
    <name evidence="5" type="ORF">C7474_2506</name>
</gene>
<dbReference type="GO" id="GO:0015188">
    <property type="term" value="F:L-isoleucine transmembrane transporter activity"/>
    <property type="evidence" value="ECO:0007669"/>
    <property type="project" value="TreeGrafter"/>
</dbReference>
<organism evidence="5 6">
    <name type="scientific">Microbacterium telephonicum</name>
    <dbReference type="NCBI Taxonomy" id="1714841"/>
    <lineage>
        <taxon>Bacteria</taxon>
        <taxon>Bacillati</taxon>
        <taxon>Actinomycetota</taxon>
        <taxon>Actinomycetes</taxon>
        <taxon>Micrococcales</taxon>
        <taxon>Microbacteriaceae</taxon>
        <taxon>Microbacterium</taxon>
    </lineage>
</organism>
<dbReference type="GO" id="GO:0005304">
    <property type="term" value="F:L-valine transmembrane transporter activity"/>
    <property type="evidence" value="ECO:0007669"/>
    <property type="project" value="TreeGrafter"/>
</dbReference>
<sequence>MTALLEVRGLVKRFGGMTVVDDVTFDVGEGEVVSIIGPNGSGKTTTLNIISGTLPASAGSVRVAGRSIMGRRPDRIAELGLARTFQNGRVIGNLTVADNVLVGLEPVQRVGRPFPRLRHLVGLRWIPLLAETASALVPSRTRRQQDAADRERVARELDRFGTRLAPRIAQYAYTLSYANRRRTEIARALVSAPRLLVLDEPTAGMNQTETAEVLQQLQELKRRGQTILLVEHKIDLVMTLSDRVLVLDDGVVISQGPPDRVRRDPRVVEAYLGKAFAEAMDDE</sequence>
<dbReference type="PANTHER" id="PTHR45772">
    <property type="entry name" value="CONSERVED COMPONENT OF ABC TRANSPORTER FOR NATURAL AMINO ACIDS-RELATED"/>
    <property type="match status" value="1"/>
</dbReference>
<dbReference type="InterPro" id="IPR032823">
    <property type="entry name" value="BCA_ABC_TP_C"/>
</dbReference>
<evidence type="ECO:0000313" key="6">
    <source>
        <dbReference type="Proteomes" id="UP000273158"/>
    </source>
</evidence>
<reference evidence="5 6" key="1">
    <citation type="journal article" date="2015" name="Stand. Genomic Sci.">
        <title>Genomic Encyclopedia of Bacterial and Archaeal Type Strains, Phase III: the genomes of soil and plant-associated and newly described type strains.</title>
        <authorList>
            <person name="Whitman W.B."/>
            <person name="Woyke T."/>
            <person name="Klenk H.P."/>
            <person name="Zhou Y."/>
            <person name="Lilburn T.G."/>
            <person name="Beck B.J."/>
            <person name="De Vos P."/>
            <person name="Vandamme P."/>
            <person name="Eisen J.A."/>
            <person name="Garrity G."/>
            <person name="Hugenholtz P."/>
            <person name="Kyrpides N.C."/>
        </authorList>
    </citation>
    <scope>NUCLEOTIDE SEQUENCE [LARGE SCALE GENOMIC DNA]</scope>
    <source>
        <strain evidence="5 6">S2T63</strain>
    </source>
</reference>
<proteinExistence type="predicted"/>
<dbReference type="FunFam" id="3.40.50.300:FF:000421">
    <property type="entry name" value="Branched-chain amino acid ABC transporter ATP-binding protein"/>
    <property type="match status" value="1"/>
</dbReference>
<dbReference type="GO" id="GO:0015808">
    <property type="term" value="P:L-alanine transport"/>
    <property type="evidence" value="ECO:0007669"/>
    <property type="project" value="TreeGrafter"/>
</dbReference>
<dbReference type="GO" id="GO:0015192">
    <property type="term" value="F:L-phenylalanine transmembrane transporter activity"/>
    <property type="evidence" value="ECO:0007669"/>
    <property type="project" value="TreeGrafter"/>
</dbReference>
<dbReference type="GO" id="GO:1903806">
    <property type="term" value="P:L-isoleucine import across plasma membrane"/>
    <property type="evidence" value="ECO:0007669"/>
    <property type="project" value="TreeGrafter"/>
</dbReference>
<dbReference type="AlphaFoldDB" id="A0A498BYQ3"/>
<keyword evidence="2" id="KW-0547">Nucleotide-binding</keyword>
<evidence type="ECO:0000256" key="2">
    <source>
        <dbReference type="ARBA" id="ARBA00022741"/>
    </source>
</evidence>
<dbReference type="SMART" id="SM00382">
    <property type="entry name" value="AAA"/>
    <property type="match status" value="1"/>
</dbReference>
<dbReference type="Pfam" id="PF12399">
    <property type="entry name" value="BCA_ABC_TP_C"/>
    <property type="match status" value="1"/>
</dbReference>
<dbReference type="CDD" id="cd03219">
    <property type="entry name" value="ABC_Mj1267_LivG_branched"/>
    <property type="match status" value="1"/>
</dbReference>
<feature type="domain" description="ABC transporter" evidence="4">
    <location>
        <begin position="5"/>
        <end position="274"/>
    </location>
</feature>
<keyword evidence="3 5" id="KW-0067">ATP-binding</keyword>
<evidence type="ECO:0000259" key="4">
    <source>
        <dbReference type="PROSITE" id="PS50893"/>
    </source>
</evidence>
<evidence type="ECO:0000313" key="5">
    <source>
        <dbReference type="EMBL" id="RLK47907.1"/>
    </source>
</evidence>
<dbReference type="InterPro" id="IPR003593">
    <property type="entry name" value="AAA+_ATPase"/>
</dbReference>
<dbReference type="Gene3D" id="3.40.50.300">
    <property type="entry name" value="P-loop containing nucleotide triphosphate hydrolases"/>
    <property type="match status" value="1"/>
</dbReference>
<accession>A0A498BYQ3</accession>
<dbReference type="RefSeq" id="WP_199692446.1">
    <property type="nucleotide sequence ID" value="NZ_RCDB01000003.1"/>
</dbReference>
<keyword evidence="1" id="KW-0813">Transport</keyword>
<comment type="caution">
    <text evidence="5">The sequence shown here is derived from an EMBL/GenBank/DDBJ whole genome shotgun (WGS) entry which is preliminary data.</text>
</comment>
<dbReference type="InterPro" id="IPR027417">
    <property type="entry name" value="P-loop_NTPase"/>
</dbReference>
<dbReference type="InterPro" id="IPR051120">
    <property type="entry name" value="ABC_AA/LPS_Transport"/>
</dbReference>
<dbReference type="GO" id="GO:1903805">
    <property type="term" value="P:L-valine import across plasma membrane"/>
    <property type="evidence" value="ECO:0007669"/>
    <property type="project" value="TreeGrafter"/>
</dbReference>
<dbReference type="PANTHER" id="PTHR45772:SF7">
    <property type="entry name" value="AMINO ACID ABC TRANSPORTER ATP-BINDING PROTEIN"/>
    <property type="match status" value="1"/>
</dbReference>
<dbReference type="PROSITE" id="PS50893">
    <property type="entry name" value="ABC_TRANSPORTER_2"/>
    <property type="match status" value="1"/>
</dbReference>
<dbReference type="GO" id="GO:0016887">
    <property type="term" value="F:ATP hydrolysis activity"/>
    <property type="evidence" value="ECO:0007669"/>
    <property type="project" value="InterPro"/>
</dbReference>
<dbReference type="GO" id="GO:0042941">
    <property type="term" value="P:D-alanine transmembrane transport"/>
    <property type="evidence" value="ECO:0007669"/>
    <property type="project" value="TreeGrafter"/>
</dbReference>
<dbReference type="SUPFAM" id="SSF52540">
    <property type="entry name" value="P-loop containing nucleoside triphosphate hydrolases"/>
    <property type="match status" value="1"/>
</dbReference>
<dbReference type="InterPro" id="IPR003439">
    <property type="entry name" value="ABC_transporter-like_ATP-bd"/>
</dbReference>
<evidence type="ECO:0000256" key="1">
    <source>
        <dbReference type="ARBA" id="ARBA00022448"/>
    </source>
</evidence>